<protein>
    <submittedName>
        <fullName evidence="10">Oxidoreductase</fullName>
    </submittedName>
</protein>
<keyword evidence="4" id="KW-0479">Metal-binding</keyword>
<dbReference type="SUPFAM" id="SSF52343">
    <property type="entry name" value="Ferredoxin reductase-like, C-terminal NADP-linked domain"/>
    <property type="match status" value="1"/>
</dbReference>
<sequence length="332" mass="35437">MSTVVDTSSRASGHLHHSYQTHPRQLVVLAVETLTADITHFVFGDPAGRVLTSYEPGSHLIIQAGGKRNAYSLVGDGVNPRHYGISVLRHGTGGGSQWLHANLGVGSTVLVEGPRSLFSPDPAARKVLLVAAGIGVTPVLSHARAAARWGRAAEAIYIYRSGAAAHLDDLRILAAEGHLDLHEAVGKQAGIELLRQRLHLQPLGTHAYACGPVDMLETYGAEGLRAGWPSNRLHVERFEAPKQDAGSAFRVKIASTGEFLSVGPGVSLLQKLLDAGHNVANLCRQGVCGECRIAVRSGTIEHRDLVLSEEEKSTNTTMLCCVSRGEEIEVDI</sequence>
<dbReference type="InterPro" id="IPR039261">
    <property type="entry name" value="FNR_nucleotide-bd"/>
</dbReference>
<feature type="domain" description="2Fe-2S ferredoxin-type" evidence="8">
    <location>
        <begin position="249"/>
        <end position="332"/>
    </location>
</feature>
<dbReference type="CDD" id="cd00207">
    <property type="entry name" value="fer2"/>
    <property type="match status" value="1"/>
</dbReference>
<dbReference type="GO" id="GO:0051537">
    <property type="term" value="F:2 iron, 2 sulfur cluster binding"/>
    <property type="evidence" value="ECO:0007669"/>
    <property type="project" value="UniProtKB-KW"/>
</dbReference>
<dbReference type="RefSeq" id="WP_111903601.1">
    <property type="nucleotide sequence ID" value="NZ_QLNP01000067.1"/>
</dbReference>
<evidence type="ECO:0000256" key="1">
    <source>
        <dbReference type="ARBA" id="ARBA00001974"/>
    </source>
</evidence>
<dbReference type="CDD" id="cd06185">
    <property type="entry name" value="PDR_like"/>
    <property type="match status" value="1"/>
</dbReference>
<evidence type="ECO:0000259" key="8">
    <source>
        <dbReference type="PROSITE" id="PS51085"/>
    </source>
</evidence>
<keyword evidence="2" id="KW-0285">Flavoprotein</keyword>
<accession>A0A328HGY4</accession>
<dbReference type="InterPro" id="IPR017938">
    <property type="entry name" value="Riboflavin_synthase-like_b-brl"/>
</dbReference>
<name>A0A328HGY4_ARTGO</name>
<dbReference type="GO" id="GO:0016491">
    <property type="term" value="F:oxidoreductase activity"/>
    <property type="evidence" value="ECO:0007669"/>
    <property type="project" value="UniProtKB-KW"/>
</dbReference>
<dbReference type="InterPro" id="IPR036010">
    <property type="entry name" value="2Fe-2S_ferredoxin-like_sf"/>
</dbReference>
<feature type="domain" description="FAD-binding FR-type" evidence="9">
    <location>
        <begin position="21"/>
        <end position="121"/>
    </location>
</feature>
<evidence type="ECO:0000256" key="7">
    <source>
        <dbReference type="ARBA" id="ARBA00023014"/>
    </source>
</evidence>
<dbReference type="Gene3D" id="2.40.30.10">
    <property type="entry name" value="Translation factors"/>
    <property type="match status" value="1"/>
</dbReference>
<dbReference type="AlphaFoldDB" id="A0A328HGY4"/>
<evidence type="ECO:0000256" key="3">
    <source>
        <dbReference type="ARBA" id="ARBA00022714"/>
    </source>
</evidence>
<evidence type="ECO:0000256" key="2">
    <source>
        <dbReference type="ARBA" id="ARBA00022630"/>
    </source>
</evidence>
<proteinExistence type="predicted"/>
<dbReference type="SUPFAM" id="SSF54292">
    <property type="entry name" value="2Fe-2S ferredoxin-like"/>
    <property type="match status" value="1"/>
</dbReference>
<comment type="cofactor">
    <cofactor evidence="1">
        <name>FAD</name>
        <dbReference type="ChEBI" id="CHEBI:57692"/>
    </cofactor>
</comment>
<keyword evidence="3" id="KW-0001">2Fe-2S</keyword>
<dbReference type="GO" id="GO:0046872">
    <property type="term" value="F:metal ion binding"/>
    <property type="evidence" value="ECO:0007669"/>
    <property type="project" value="UniProtKB-KW"/>
</dbReference>
<dbReference type="OrthoDB" id="502624at2"/>
<dbReference type="Pfam" id="PF22290">
    <property type="entry name" value="DmmA-like_N"/>
    <property type="match status" value="1"/>
</dbReference>
<gene>
    <name evidence="10" type="ORF">DBZ45_09135</name>
</gene>
<dbReference type="PANTHER" id="PTHR47354:SF1">
    <property type="entry name" value="CARNITINE MONOOXYGENASE REDUCTASE SUBUNIT"/>
    <property type="match status" value="1"/>
</dbReference>
<keyword evidence="5" id="KW-0560">Oxidoreductase</keyword>
<dbReference type="InterPro" id="IPR012675">
    <property type="entry name" value="Beta-grasp_dom_sf"/>
</dbReference>
<comment type="caution">
    <text evidence="10">The sequence shown here is derived from an EMBL/GenBank/DDBJ whole genome shotgun (WGS) entry which is preliminary data.</text>
</comment>
<dbReference type="Proteomes" id="UP000249166">
    <property type="component" value="Unassembled WGS sequence"/>
</dbReference>
<dbReference type="SUPFAM" id="SSF63380">
    <property type="entry name" value="Riboflavin synthase domain-like"/>
    <property type="match status" value="1"/>
</dbReference>
<dbReference type="InterPro" id="IPR054582">
    <property type="entry name" value="DmmA-like_N"/>
</dbReference>
<evidence type="ECO:0000313" key="10">
    <source>
        <dbReference type="EMBL" id="RAM37752.1"/>
    </source>
</evidence>
<dbReference type="Gene3D" id="3.10.20.30">
    <property type="match status" value="1"/>
</dbReference>
<dbReference type="Pfam" id="PF00111">
    <property type="entry name" value="Fer2"/>
    <property type="match status" value="1"/>
</dbReference>
<evidence type="ECO:0000256" key="5">
    <source>
        <dbReference type="ARBA" id="ARBA00023002"/>
    </source>
</evidence>
<dbReference type="InterPro" id="IPR017927">
    <property type="entry name" value="FAD-bd_FR_type"/>
</dbReference>
<dbReference type="PROSITE" id="PS51085">
    <property type="entry name" value="2FE2S_FER_2"/>
    <property type="match status" value="1"/>
</dbReference>
<dbReference type="EMBL" id="QLNP01000067">
    <property type="protein sequence ID" value="RAM37752.1"/>
    <property type="molecule type" value="Genomic_DNA"/>
</dbReference>
<keyword evidence="6" id="KW-0408">Iron</keyword>
<reference evidence="10 11" key="1">
    <citation type="submission" date="2018-04" db="EMBL/GenBank/DDBJ databases">
        <title>Bacteria isolated from cave deposits of Manipur.</title>
        <authorList>
            <person name="Sahoo D."/>
            <person name="Sarangthem I."/>
            <person name="Nandeibam J."/>
        </authorList>
    </citation>
    <scope>NUCLEOTIDE SEQUENCE [LARGE SCALE GENOMIC DNA]</scope>
    <source>
        <strain evidence="11">mrc11</strain>
    </source>
</reference>
<organism evidence="10 11">
    <name type="scientific">Arthrobacter globiformis</name>
    <dbReference type="NCBI Taxonomy" id="1665"/>
    <lineage>
        <taxon>Bacteria</taxon>
        <taxon>Bacillati</taxon>
        <taxon>Actinomycetota</taxon>
        <taxon>Actinomycetes</taxon>
        <taxon>Micrococcales</taxon>
        <taxon>Micrococcaceae</taxon>
        <taxon>Arthrobacter</taxon>
    </lineage>
</organism>
<dbReference type="InterPro" id="IPR001041">
    <property type="entry name" value="2Fe-2S_ferredoxin-type"/>
</dbReference>
<keyword evidence="7" id="KW-0411">Iron-sulfur</keyword>
<evidence type="ECO:0000256" key="6">
    <source>
        <dbReference type="ARBA" id="ARBA00023004"/>
    </source>
</evidence>
<dbReference type="Gene3D" id="3.40.50.80">
    <property type="entry name" value="Nucleotide-binding domain of ferredoxin-NADP reductase (FNR) module"/>
    <property type="match status" value="1"/>
</dbReference>
<dbReference type="PRINTS" id="PR00409">
    <property type="entry name" value="PHDIOXRDTASE"/>
</dbReference>
<dbReference type="InterPro" id="IPR050415">
    <property type="entry name" value="MRET"/>
</dbReference>
<dbReference type="PROSITE" id="PS51384">
    <property type="entry name" value="FAD_FR"/>
    <property type="match status" value="1"/>
</dbReference>
<evidence type="ECO:0000313" key="11">
    <source>
        <dbReference type="Proteomes" id="UP000249166"/>
    </source>
</evidence>
<dbReference type="PANTHER" id="PTHR47354">
    <property type="entry name" value="NADH OXIDOREDUCTASE HCR"/>
    <property type="match status" value="1"/>
</dbReference>
<evidence type="ECO:0000256" key="4">
    <source>
        <dbReference type="ARBA" id="ARBA00022723"/>
    </source>
</evidence>
<evidence type="ECO:0000259" key="9">
    <source>
        <dbReference type="PROSITE" id="PS51384"/>
    </source>
</evidence>